<evidence type="ECO:0000313" key="1">
    <source>
        <dbReference type="EMBL" id="SAK99957.1"/>
    </source>
</evidence>
<dbReference type="EMBL" id="FCOE02000055">
    <property type="protein sequence ID" value="SAK99957.1"/>
    <property type="molecule type" value="Genomic_DNA"/>
</dbReference>
<reference evidence="1" key="1">
    <citation type="submission" date="2016-01" db="EMBL/GenBank/DDBJ databases">
        <authorList>
            <person name="Peeters C."/>
        </authorList>
    </citation>
    <scope>NUCLEOTIDE SEQUENCE [LARGE SCALE GENOMIC DNA]</scope>
    <source>
        <strain evidence="1">LMG 29323</strain>
    </source>
</reference>
<dbReference type="AlphaFoldDB" id="A0A158E1Z7"/>
<name>A0A158E1Z7_9BURK</name>
<comment type="caution">
    <text evidence="1">The sequence shown here is derived from an EMBL/GenBank/DDBJ whole genome shotgun (WGS) entry which is preliminary data.</text>
</comment>
<dbReference type="Proteomes" id="UP000054911">
    <property type="component" value="Unassembled WGS sequence"/>
</dbReference>
<organism evidence="1 2">
    <name type="scientific">Caballeronia pedi</name>
    <dbReference type="NCBI Taxonomy" id="1777141"/>
    <lineage>
        <taxon>Bacteria</taxon>
        <taxon>Pseudomonadati</taxon>
        <taxon>Pseudomonadota</taxon>
        <taxon>Betaproteobacteria</taxon>
        <taxon>Burkholderiales</taxon>
        <taxon>Burkholderiaceae</taxon>
        <taxon>Caballeronia</taxon>
    </lineage>
</organism>
<sequence>MTRAAFGIQCGEADAPGIAQRREMSVAATVARVLDELRIEQCRQWRGFAYVVLRHDPRAKCTDRDLFDGIEETGLSRRRETFVDDLTCDVVP</sequence>
<proteinExistence type="predicted"/>
<gene>
    <name evidence="1" type="ORF">AWB80_07760</name>
</gene>
<protein>
    <submittedName>
        <fullName evidence="1">Uncharacterized protein</fullName>
    </submittedName>
</protein>
<accession>A0A158E1Z7</accession>
<evidence type="ECO:0000313" key="2">
    <source>
        <dbReference type="Proteomes" id="UP000054911"/>
    </source>
</evidence>
<dbReference type="STRING" id="1777141.AWB80_07760"/>
<keyword evidence="2" id="KW-1185">Reference proteome</keyword>